<dbReference type="Gene3D" id="3.40.190.10">
    <property type="entry name" value="Periplasmic binding protein-like II"/>
    <property type="match status" value="2"/>
</dbReference>
<evidence type="ECO:0000313" key="7">
    <source>
        <dbReference type="Proteomes" id="UP000600449"/>
    </source>
</evidence>
<dbReference type="Gene3D" id="1.10.10.10">
    <property type="entry name" value="Winged helix-like DNA-binding domain superfamily/Winged helix DNA-binding domain"/>
    <property type="match status" value="1"/>
</dbReference>
<dbReference type="SUPFAM" id="SSF46785">
    <property type="entry name" value="Winged helix' DNA-binding domain"/>
    <property type="match status" value="1"/>
</dbReference>
<name>A0A917Q4J1_9HYPH</name>
<reference evidence="6 7" key="1">
    <citation type="journal article" date="2014" name="Int. J. Syst. Evol. Microbiol.">
        <title>Complete genome sequence of Corynebacterium casei LMG S-19264T (=DSM 44701T), isolated from a smear-ripened cheese.</title>
        <authorList>
            <consortium name="US DOE Joint Genome Institute (JGI-PGF)"/>
            <person name="Walter F."/>
            <person name="Albersmeier A."/>
            <person name="Kalinowski J."/>
            <person name="Ruckert C."/>
        </authorList>
    </citation>
    <scope>NUCLEOTIDE SEQUENCE [LARGE SCALE GENOMIC DNA]</scope>
    <source>
        <strain evidence="6 7">CGMCC 1.9161</strain>
    </source>
</reference>
<dbReference type="Proteomes" id="UP000600449">
    <property type="component" value="Unassembled WGS sequence"/>
</dbReference>
<protein>
    <recommendedName>
        <fullName evidence="5">HTH lysR-type domain-containing protein</fullName>
    </recommendedName>
</protein>
<keyword evidence="4" id="KW-0804">Transcription</keyword>
<dbReference type="GO" id="GO:0003700">
    <property type="term" value="F:DNA-binding transcription factor activity"/>
    <property type="evidence" value="ECO:0007669"/>
    <property type="project" value="InterPro"/>
</dbReference>
<dbReference type="InterPro" id="IPR005119">
    <property type="entry name" value="LysR_subst-bd"/>
</dbReference>
<dbReference type="RefSeq" id="WP_188909022.1">
    <property type="nucleotide sequence ID" value="NZ_BMMF01000001.1"/>
</dbReference>
<dbReference type="AlphaFoldDB" id="A0A917Q4J1"/>
<evidence type="ECO:0000256" key="2">
    <source>
        <dbReference type="ARBA" id="ARBA00023015"/>
    </source>
</evidence>
<dbReference type="Pfam" id="PF00126">
    <property type="entry name" value="HTH_1"/>
    <property type="match status" value="1"/>
</dbReference>
<dbReference type="EMBL" id="BMMF01000001">
    <property type="protein sequence ID" value="GGK20782.1"/>
    <property type="molecule type" value="Genomic_DNA"/>
</dbReference>
<gene>
    <name evidence="6" type="ORF">GCM10011322_04320</name>
</gene>
<dbReference type="GO" id="GO:0000976">
    <property type="term" value="F:transcription cis-regulatory region binding"/>
    <property type="evidence" value="ECO:0007669"/>
    <property type="project" value="TreeGrafter"/>
</dbReference>
<evidence type="ECO:0000256" key="4">
    <source>
        <dbReference type="ARBA" id="ARBA00023163"/>
    </source>
</evidence>
<proteinExistence type="inferred from homology"/>
<evidence type="ECO:0000259" key="5">
    <source>
        <dbReference type="PROSITE" id="PS50931"/>
    </source>
</evidence>
<keyword evidence="3" id="KW-0238">DNA-binding</keyword>
<dbReference type="SUPFAM" id="SSF53850">
    <property type="entry name" value="Periplasmic binding protein-like II"/>
    <property type="match status" value="1"/>
</dbReference>
<sequence length="323" mass="34613">MGSTSAQAGTKNLDLRLLHQYVTICRQPTLAAAAAALGVSKPAVSQIVARLEGELGVALFERSRAGMRLLPAGRRLLDLAQTIIEDERDALAEMRGFREHAIPRLRVYVMESLSPLIITALYAALADAVGALSVESGRGETCVPEFLRGEIDLIVSTELFEDMADTVDVHLLCRQDLCLVAPPAASAASLAELAATLPLVRAPDNTRMHGSIARYLAGQGVRPTRELSCRSLSATLEIVCAGRGWALLPPLGAASLRDRLDLVAISPLPDRPPVQKVALAVDRDRFLEMPSTVAVACREALREHTSRLRAGRTASALASVQVY</sequence>
<evidence type="ECO:0000313" key="6">
    <source>
        <dbReference type="EMBL" id="GGK20782.1"/>
    </source>
</evidence>
<feature type="domain" description="HTH lysR-type" evidence="5">
    <location>
        <begin position="13"/>
        <end position="70"/>
    </location>
</feature>
<dbReference type="InterPro" id="IPR000847">
    <property type="entry name" value="LysR_HTH_N"/>
</dbReference>
<dbReference type="InterPro" id="IPR036388">
    <property type="entry name" value="WH-like_DNA-bd_sf"/>
</dbReference>
<dbReference type="PROSITE" id="PS50931">
    <property type="entry name" value="HTH_LYSR"/>
    <property type="match status" value="1"/>
</dbReference>
<evidence type="ECO:0000256" key="1">
    <source>
        <dbReference type="ARBA" id="ARBA00009437"/>
    </source>
</evidence>
<keyword evidence="2" id="KW-0805">Transcription regulation</keyword>
<dbReference type="Pfam" id="PF03466">
    <property type="entry name" value="LysR_substrate"/>
    <property type="match status" value="1"/>
</dbReference>
<evidence type="ECO:0000256" key="3">
    <source>
        <dbReference type="ARBA" id="ARBA00023125"/>
    </source>
</evidence>
<comment type="similarity">
    <text evidence="1">Belongs to the LysR transcriptional regulatory family.</text>
</comment>
<dbReference type="CDD" id="cd05466">
    <property type="entry name" value="PBP2_LTTR_substrate"/>
    <property type="match status" value="1"/>
</dbReference>
<dbReference type="PANTHER" id="PTHR30126:SF40">
    <property type="entry name" value="HTH-TYPE TRANSCRIPTIONAL REGULATOR GLTR"/>
    <property type="match status" value="1"/>
</dbReference>
<accession>A0A917Q4J1</accession>
<organism evidence="6 7">
    <name type="scientific">Salinarimonas ramus</name>
    <dbReference type="NCBI Taxonomy" id="690164"/>
    <lineage>
        <taxon>Bacteria</taxon>
        <taxon>Pseudomonadati</taxon>
        <taxon>Pseudomonadota</taxon>
        <taxon>Alphaproteobacteria</taxon>
        <taxon>Hyphomicrobiales</taxon>
        <taxon>Salinarimonadaceae</taxon>
        <taxon>Salinarimonas</taxon>
    </lineage>
</organism>
<dbReference type="PANTHER" id="PTHR30126">
    <property type="entry name" value="HTH-TYPE TRANSCRIPTIONAL REGULATOR"/>
    <property type="match status" value="1"/>
</dbReference>
<dbReference type="InterPro" id="IPR036390">
    <property type="entry name" value="WH_DNA-bd_sf"/>
</dbReference>
<dbReference type="PRINTS" id="PR00039">
    <property type="entry name" value="HTHLYSR"/>
</dbReference>
<comment type="caution">
    <text evidence="6">The sequence shown here is derived from an EMBL/GenBank/DDBJ whole genome shotgun (WGS) entry which is preliminary data.</text>
</comment>
<keyword evidence="7" id="KW-1185">Reference proteome</keyword>